<evidence type="ECO:0000313" key="1">
    <source>
        <dbReference type="EMBL" id="KAF8441704.1"/>
    </source>
</evidence>
<dbReference type="Proteomes" id="UP001194468">
    <property type="component" value="Unassembled WGS sequence"/>
</dbReference>
<accession>A0AAD4GG05</accession>
<organism evidence="1 2">
    <name type="scientific">Boletus edulis BED1</name>
    <dbReference type="NCBI Taxonomy" id="1328754"/>
    <lineage>
        <taxon>Eukaryota</taxon>
        <taxon>Fungi</taxon>
        <taxon>Dikarya</taxon>
        <taxon>Basidiomycota</taxon>
        <taxon>Agaricomycotina</taxon>
        <taxon>Agaricomycetes</taxon>
        <taxon>Agaricomycetidae</taxon>
        <taxon>Boletales</taxon>
        <taxon>Boletineae</taxon>
        <taxon>Boletaceae</taxon>
        <taxon>Boletoideae</taxon>
        <taxon>Boletus</taxon>
    </lineage>
</organism>
<proteinExistence type="predicted"/>
<reference evidence="1" key="2">
    <citation type="journal article" date="2020" name="Nat. Commun.">
        <title>Large-scale genome sequencing of mycorrhizal fungi provides insights into the early evolution of symbiotic traits.</title>
        <authorList>
            <person name="Miyauchi S."/>
            <person name="Kiss E."/>
            <person name="Kuo A."/>
            <person name="Drula E."/>
            <person name="Kohler A."/>
            <person name="Sanchez-Garcia M."/>
            <person name="Morin E."/>
            <person name="Andreopoulos B."/>
            <person name="Barry K.W."/>
            <person name="Bonito G."/>
            <person name="Buee M."/>
            <person name="Carver A."/>
            <person name="Chen C."/>
            <person name="Cichocki N."/>
            <person name="Clum A."/>
            <person name="Culley D."/>
            <person name="Crous P.W."/>
            <person name="Fauchery L."/>
            <person name="Girlanda M."/>
            <person name="Hayes R.D."/>
            <person name="Keri Z."/>
            <person name="LaButti K."/>
            <person name="Lipzen A."/>
            <person name="Lombard V."/>
            <person name="Magnuson J."/>
            <person name="Maillard F."/>
            <person name="Murat C."/>
            <person name="Nolan M."/>
            <person name="Ohm R.A."/>
            <person name="Pangilinan J."/>
            <person name="Pereira M.F."/>
            <person name="Perotto S."/>
            <person name="Peter M."/>
            <person name="Pfister S."/>
            <person name="Riley R."/>
            <person name="Sitrit Y."/>
            <person name="Stielow J.B."/>
            <person name="Szollosi G."/>
            <person name="Zifcakova L."/>
            <person name="Stursova M."/>
            <person name="Spatafora J.W."/>
            <person name="Tedersoo L."/>
            <person name="Vaario L.M."/>
            <person name="Yamada A."/>
            <person name="Yan M."/>
            <person name="Wang P."/>
            <person name="Xu J."/>
            <person name="Bruns T."/>
            <person name="Baldrian P."/>
            <person name="Vilgalys R."/>
            <person name="Dunand C."/>
            <person name="Henrissat B."/>
            <person name="Grigoriev I.V."/>
            <person name="Hibbett D."/>
            <person name="Nagy L.G."/>
            <person name="Martin F.M."/>
        </authorList>
    </citation>
    <scope>NUCLEOTIDE SEQUENCE</scope>
    <source>
        <strain evidence="1">BED1</strain>
    </source>
</reference>
<sequence>MHHALQIPEILLNSFGHCYWFDSDVAALARTCRAFKEPALDVLWEELHDLSPLVRCVPEASLPSKYSIHRSLTQIEWDILRSYTRRIRSIELGADFARIDEEYFLSLFKPPTMEPLFSNVRKLHFEYPDDKYLLLATFPSLMSLDIRINDPRSFEDSLKLFAKISPSLASLSFHPYYYANIHMDRIDPKFICHWRNLQILHCIQMPLDMTTLVDLSRLPALIDLGFMLRNTLPDQISPSDSPLTFSNLKQLFLDSEFLGLVSHLLFQIRLPALTALTAYIDFRPARQDDLSLFFANVRTSGSPRTIQAPRLIQPYETSVPGDRPVLGLEDLQLYVPFSNLRYIQLDIEWKVDLTDSELLTLVSTCRVWKN</sequence>
<evidence type="ECO:0008006" key="3">
    <source>
        <dbReference type="Google" id="ProtNLM"/>
    </source>
</evidence>
<dbReference type="EMBL" id="WHUW01000010">
    <property type="protein sequence ID" value="KAF8441704.1"/>
    <property type="molecule type" value="Genomic_DNA"/>
</dbReference>
<keyword evidence="2" id="KW-1185">Reference proteome</keyword>
<comment type="caution">
    <text evidence="1">The sequence shown here is derived from an EMBL/GenBank/DDBJ whole genome shotgun (WGS) entry which is preliminary data.</text>
</comment>
<reference evidence="1" key="1">
    <citation type="submission" date="2019-10" db="EMBL/GenBank/DDBJ databases">
        <authorList>
            <consortium name="DOE Joint Genome Institute"/>
            <person name="Kuo A."/>
            <person name="Miyauchi S."/>
            <person name="Kiss E."/>
            <person name="Drula E."/>
            <person name="Kohler A."/>
            <person name="Sanchez-Garcia M."/>
            <person name="Andreopoulos B."/>
            <person name="Barry K.W."/>
            <person name="Bonito G."/>
            <person name="Buee M."/>
            <person name="Carver A."/>
            <person name="Chen C."/>
            <person name="Cichocki N."/>
            <person name="Clum A."/>
            <person name="Culley D."/>
            <person name="Crous P.W."/>
            <person name="Fauchery L."/>
            <person name="Girlanda M."/>
            <person name="Hayes R."/>
            <person name="Keri Z."/>
            <person name="LaButti K."/>
            <person name="Lipzen A."/>
            <person name="Lombard V."/>
            <person name="Magnuson J."/>
            <person name="Maillard F."/>
            <person name="Morin E."/>
            <person name="Murat C."/>
            <person name="Nolan M."/>
            <person name="Ohm R."/>
            <person name="Pangilinan J."/>
            <person name="Pereira M."/>
            <person name="Perotto S."/>
            <person name="Peter M."/>
            <person name="Riley R."/>
            <person name="Sitrit Y."/>
            <person name="Stielow B."/>
            <person name="Szollosi G."/>
            <person name="Zifcakova L."/>
            <person name="Stursova M."/>
            <person name="Spatafora J.W."/>
            <person name="Tedersoo L."/>
            <person name="Vaario L.-M."/>
            <person name="Yamada A."/>
            <person name="Yan M."/>
            <person name="Wang P."/>
            <person name="Xu J."/>
            <person name="Bruns T."/>
            <person name="Baldrian P."/>
            <person name="Vilgalys R."/>
            <person name="Henrissat B."/>
            <person name="Grigoriev I.V."/>
            <person name="Hibbett D."/>
            <person name="Nagy L.G."/>
            <person name="Martin F.M."/>
        </authorList>
    </citation>
    <scope>NUCLEOTIDE SEQUENCE</scope>
    <source>
        <strain evidence="1">BED1</strain>
    </source>
</reference>
<dbReference type="AlphaFoldDB" id="A0AAD4GG05"/>
<protein>
    <recommendedName>
        <fullName evidence="3">F-box domain-containing protein</fullName>
    </recommendedName>
</protein>
<name>A0AAD4GG05_BOLED</name>
<evidence type="ECO:0000313" key="2">
    <source>
        <dbReference type="Proteomes" id="UP001194468"/>
    </source>
</evidence>
<gene>
    <name evidence="1" type="ORF">L210DRAFT_2087600</name>
</gene>